<evidence type="ECO:0000256" key="5">
    <source>
        <dbReference type="ARBA" id="ARBA00022801"/>
    </source>
</evidence>
<evidence type="ECO:0000256" key="8">
    <source>
        <dbReference type="PROSITE-ProRule" id="PRU10052"/>
    </source>
</evidence>
<keyword evidence="12" id="KW-1185">Reference proteome</keyword>
<comment type="caution">
    <text evidence="11">The sequence shown here is derived from an EMBL/GenBank/DDBJ whole genome shotgun (WGS) entry which is preliminary data.</text>
</comment>
<feature type="signal peptide" evidence="10">
    <location>
        <begin position="1"/>
        <end position="19"/>
    </location>
</feature>
<reference evidence="11 12" key="1">
    <citation type="journal article" date="2022" name="Nat. Genet.">
        <title>Improved pea reference genome and pan-genome highlight genomic features and evolutionary characteristics.</title>
        <authorList>
            <person name="Yang T."/>
            <person name="Liu R."/>
            <person name="Luo Y."/>
            <person name="Hu S."/>
            <person name="Wang D."/>
            <person name="Wang C."/>
            <person name="Pandey M.K."/>
            <person name="Ge S."/>
            <person name="Xu Q."/>
            <person name="Li N."/>
            <person name="Li G."/>
            <person name="Huang Y."/>
            <person name="Saxena R.K."/>
            <person name="Ji Y."/>
            <person name="Li M."/>
            <person name="Yan X."/>
            <person name="He Y."/>
            <person name="Liu Y."/>
            <person name="Wang X."/>
            <person name="Xiang C."/>
            <person name="Varshney R.K."/>
            <person name="Ding H."/>
            <person name="Gao S."/>
            <person name="Zong X."/>
        </authorList>
    </citation>
    <scope>NUCLEOTIDE SEQUENCE [LARGE SCALE GENOMIC DNA]</scope>
    <source>
        <strain evidence="11 12">cv. Zhongwan 6</strain>
    </source>
</reference>
<dbReference type="InterPro" id="IPR006626">
    <property type="entry name" value="PbH1"/>
</dbReference>
<dbReference type="Gramene" id="PSAT_LOCUS15048_t1">
    <property type="protein sequence ID" value="CAL5195370.1"/>
    <property type="gene ID" value="PSAT_LOCUS15048"/>
</dbReference>
<evidence type="ECO:0000256" key="3">
    <source>
        <dbReference type="ARBA" id="ARBA00022512"/>
    </source>
</evidence>
<sequence length="390" mass="41766">MQGFIVYVLILSFISPCLCIRFHVGTTYGTTYNVMQYGATGDGKSDDTKAFSSAWSSACKAEGMSTLVIPSEKSFLVKKIDFSGPCNSEILIKFEGKIVAPSKDEWEAGPYWIVVENLNGLTVEGNSQGVIDGSGSTWWGCSDCDRPGVFHFHQCENLTVSDLSISNSPRSHVSINACKGTTFSNIAINAPASSPNTDGFDISDSTNVLIQDSHIKSGDDCIAINGGSSFINVTRLICGPGHGISVGSLGKNGANDKVSNVYVQNCTFRETSNGARIKTFSGGSGYAKYITYEQITLQNVKNPIIINQAYHDYLEETSSVLVSSVTFRGFKGTYVGKVAISLDCSSSGCFDILLDQNSIVPAENEKSDSVSCRNAHGTVRDTIPNVPCLS</sequence>
<accession>A0A9D4XN77</accession>
<keyword evidence="4" id="KW-0964">Secreted</keyword>
<dbReference type="Gene3D" id="2.160.20.10">
    <property type="entry name" value="Single-stranded right-handed beta-helix, Pectin lyase-like"/>
    <property type="match status" value="1"/>
</dbReference>
<proteinExistence type="inferred from homology"/>
<evidence type="ECO:0000256" key="10">
    <source>
        <dbReference type="SAM" id="SignalP"/>
    </source>
</evidence>
<dbReference type="GO" id="GO:0071555">
    <property type="term" value="P:cell wall organization"/>
    <property type="evidence" value="ECO:0007669"/>
    <property type="project" value="UniProtKB-KW"/>
</dbReference>
<evidence type="ECO:0000256" key="6">
    <source>
        <dbReference type="ARBA" id="ARBA00023295"/>
    </source>
</evidence>
<feature type="chain" id="PRO_5038868183" description="Polygalacturonase" evidence="10">
    <location>
        <begin position="20"/>
        <end position="390"/>
    </location>
</feature>
<gene>
    <name evidence="11" type="ORF">KIW84_046197</name>
</gene>
<keyword evidence="7" id="KW-0961">Cell wall biogenesis/degradation</keyword>
<dbReference type="InterPro" id="IPR012334">
    <property type="entry name" value="Pectin_lyas_fold"/>
</dbReference>
<protein>
    <recommendedName>
        <fullName evidence="13">Polygalacturonase</fullName>
    </recommendedName>
</protein>
<keyword evidence="6 9" id="KW-0326">Glycosidase</keyword>
<dbReference type="GO" id="GO:0005975">
    <property type="term" value="P:carbohydrate metabolic process"/>
    <property type="evidence" value="ECO:0007669"/>
    <property type="project" value="InterPro"/>
</dbReference>
<dbReference type="GO" id="GO:0004650">
    <property type="term" value="F:polygalacturonase activity"/>
    <property type="evidence" value="ECO:0007669"/>
    <property type="project" value="InterPro"/>
</dbReference>
<name>A0A9D4XN77_PEA</name>
<evidence type="ECO:0000256" key="1">
    <source>
        <dbReference type="ARBA" id="ARBA00004191"/>
    </source>
</evidence>
<evidence type="ECO:0000256" key="7">
    <source>
        <dbReference type="ARBA" id="ARBA00023316"/>
    </source>
</evidence>
<dbReference type="PROSITE" id="PS00502">
    <property type="entry name" value="POLYGALACTURONASE"/>
    <property type="match status" value="1"/>
</dbReference>
<feature type="active site" evidence="8">
    <location>
        <position position="242"/>
    </location>
</feature>
<evidence type="ECO:0000313" key="12">
    <source>
        <dbReference type="Proteomes" id="UP001058974"/>
    </source>
</evidence>
<keyword evidence="3" id="KW-0134">Cell wall</keyword>
<dbReference type="Gramene" id="Psat04G0619700-T1">
    <property type="protein sequence ID" value="KAI5423109.1"/>
    <property type="gene ID" value="KIW84_046197"/>
</dbReference>
<evidence type="ECO:0000256" key="9">
    <source>
        <dbReference type="RuleBase" id="RU361169"/>
    </source>
</evidence>
<dbReference type="SMART" id="SM00710">
    <property type="entry name" value="PbH1"/>
    <property type="match status" value="4"/>
</dbReference>
<dbReference type="EMBL" id="JAMSHJ010000004">
    <property type="protein sequence ID" value="KAI5423109.1"/>
    <property type="molecule type" value="Genomic_DNA"/>
</dbReference>
<dbReference type="Proteomes" id="UP001058974">
    <property type="component" value="Chromosome 4"/>
</dbReference>
<comment type="similarity">
    <text evidence="2 9">Belongs to the glycosyl hydrolase 28 family.</text>
</comment>
<dbReference type="OrthoDB" id="187139at2759"/>
<evidence type="ECO:0008006" key="13">
    <source>
        <dbReference type="Google" id="ProtNLM"/>
    </source>
</evidence>
<dbReference type="SUPFAM" id="SSF51126">
    <property type="entry name" value="Pectin lyase-like"/>
    <property type="match status" value="1"/>
</dbReference>
<evidence type="ECO:0000313" key="11">
    <source>
        <dbReference type="EMBL" id="KAI5423109.1"/>
    </source>
</evidence>
<comment type="subcellular location">
    <subcellularLocation>
        <location evidence="1">Secreted</location>
        <location evidence="1">Cell wall</location>
    </subcellularLocation>
</comment>
<organism evidence="11 12">
    <name type="scientific">Pisum sativum</name>
    <name type="common">Garden pea</name>
    <name type="synonym">Lathyrus oleraceus</name>
    <dbReference type="NCBI Taxonomy" id="3888"/>
    <lineage>
        <taxon>Eukaryota</taxon>
        <taxon>Viridiplantae</taxon>
        <taxon>Streptophyta</taxon>
        <taxon>Embryophyta</taxon>
        <taxon>Tracheophyta</taxon>
        <taxon>Spermatophyta</taxon>
        <taxon>Magnoliopsida</taxon>
        <taxon>eudicotyledons</taxon>
        <taxon>Gunneridae</taxon>
        <taxon>Pentapetalae</taxon>
        <taxon>rosids</taxon>
        <taxon>fabids</taxon>
        <taxon>Fabales</taxon>
        <taxon>Fabaceae</taxon>
        <taxon>Papilionoideae</taxon>
        <taxon>50 kb inversion clade</taxon>
        <taxon>NPAAA clade</taxon>
        <taxon>Hologalegina</taxon>
        <taxon>IRL clade</taxon>
        <taxon>Fabeae</taxon>
        <taxon>Lathyrus</taxon>
    </lineage>
</organism>
<keyword evidence="5 9" id="KW-0378">Hydrolase</keyword>
<dbReference type="InterPro" id="IPR011050">
    <property type="entry name" value="Pectin_lyase_fold/virulence"/>
</dbReference>
<dbReference type="InterPro" id="IPR000743">
    <property type="entry name" value="Glyco_hydro_28"/>
</dbReference>
<dbReference type="AlphaFoldDB" id="A0A9D4XN77"/>
<keyword evidence="10" id="KW-0732">Signal</keyword>
<dbReference type="Gramene" id="Psat4g208640.1">
    <property type="protein sequence ID" value="Psat4g208640.1.cds"/>
    <property type="gene ID" value="Psat4g208640"/>
</dbReference>
<dbReference type="Pfam" id="PF00295">
    <property type="entry name" value="Glyco_hydro_28"/>
    <property type="match status" value="1"/>
</dbReference>
<evidence type="ECO:0000256" key="2">
    <source>
        <dbReference type="ARBA" id="ARBA00008834"/>
    </source>
</evidence>
<dbReference type="PANTHER" id="PTHR31375">
    <property type="match status" value="1"/>
</dbReference>
<evidence type="ECO:0000256" key="4">
    <source>
        <dbReference type="ARBA" id="ARBA00022525"/>
    </source>
</evidence>